<dbReference type="PRINTS" id="PR00081">
    <property type="entry name" value="GDHRDH"/>
</dbReference>
<dbReference type="Proteomes" id="UP000199473">
    <property type="component" value="Unassembled WGS sequence"/>
</dbReference>
<proteinExistence type="inferred from homology"/>
<dbReference type="OrthoDB" id="9803333at2"/>
<dbReference type="InterPro" id="IPR036291">
    <property type="entry name" value="NAD(P)-bd_dom_sf"/>
</dbReference>
<sequence length="245" mass="24013">MTGQVLVFGATGGIGEALARRLAARGARPFLVARGAARLAALAAELGAGHAVADVTDRAQVAAAVAAAGTPLAGLAFCVGSIVLKPLARVTEADLVETFRLNAAAPALAVQAAAGALAAHGGQGGGGSVVLFSSVAARKGFPNHVAIAAAKAAVEGLTVSLAADLAPKVRVNCIAPSLTRTALAEPLTKSPQMAEAIAKQHPIPRLGEADDSAALADFLLSEAAGWMTGQVIGVDGGRAALAGRG</sequence>
<dbReference type="STRING" id="1123062.SAMN02745775_102332"/>
<dbReference type="AlphaFoldDB" id="A0A1I3ZB78"/>
<protein>
    <submittedName>
        <fullName evidence="4">NADP-dependent 3-hydroxy acid dehydrogenase YdfG</fullName>
    </submittedName>
</protein>
<dbReference type="InterPro" id="IPR002347">
    <property type="entry name" value="SDR_fam"/>
</dbReference>
<evidence type="ECO:0000256" key="2">
    <source>
        <dbReference type="ARBA" id="ARBA00023002"/>
    </source>
</evidence>
<dbReference type="SUPFAM" id="SSF51735">
    <property type="entry name" value="NAD(P)-binding Rossmann-fold domains"/>
    <property type="match status" value="1"/>
</dbReference>
<dbReference type="SMART" id="SM00822">
    <property type="entry name" value="PKS_KR"/>
    <property type="match status" value="1"/>
</dbReference>
<name>A0A1I3ZB78_9PROT</name>
<dbReference type="Pfam" id="PF13561">
    <property type="entry name" value="adh_short_C2"/>
    <property type="match status" value="1"/>
</dbReference>
<dbReference type="RefSeq" id="WP_092958333.1">
    <property type="nucleotide sequence ID" value="NZ_FOSQ01000002.1"/>
</dbReference>
<dbReference type="PANTHER" id="PTHR43477:SF1">
    <property type="entry name" value="DIHYDROANTICAPSIN 7-DEHYDROGENASE"/>
    <property type="match status" value="1"/>
</dbReference>
<dbReference type="PANTHER" id="PTHR43477">
    <property type="entry name" value="DIHYDROANTICAPSIN 7-DEHYDROGENASE"/>
    <property type="match status" value="1"/>
</dbReference>
<gene>
    <name evidence="4" type="ORF">SAMN02745775_102332</name>
</gene>
<accession>A0A1I3ZB78</accession>
<evidence type="ECO:0000259" key="3">
    <source>
        <dbReference type="SMART" id="SM00822"/>
    </source>
</evidence>
<feature type="domain" description="Ketoreductase" evidence="3">
    <location>
        <begin position="3"/>
        <end position="177"/>
    </location>
</feature>
<dbReference type="Gene3D" id="3.40.50.720">
    <property type="entry name" value="NAD(P)-binding Rossmann-like Domain"/>
    <property type="match status" value="1"/>
</dbReference>
<evidence type="ECO:0000313" key="5">
    <source>
        <dbReference type="Proteomes" id="UP000199473"/>
    </source>
</evidence>
<evidence type="ECO:0000313" key="4">
    <source>
        <dbReference type="EMBL" id="SFK40896.1"/>
    </source>
</evidence>
<dbReference type="InterPro" id="IPR057326">
    <property type="entry name" value="KR_dom"/>
</dbReference>
<dbReference type="InterPro" id="IPR051122">
    <property type="entry name" value="SDR_DHRS6-like"/>
</dbReference>
<comment type="similarity">
    <text evidence="1">Belongs to the short-chain dehydrogenases/reductases (SDR) family.</text>
</comment>
<reference evidence="4 5" key="1">
    <citation type="submission" date="2016-10" db="EMBL/GenBank/DDBJ databases">
        <authorList>
            <person name="de Groot N.N."/>
        </authorList>
    </citation>
    <scope>NUCLEOTIDE SEQUENCE [LARGE SCALE GENOMIC DNA]</scope>
    <source>
        <strain evidence="4 5">DSM 19981</strain>
    </source>
</reference>
<organism evidence="4 5">
    <name type="scientific">Falsiroseomonas stagni DSM 19981</name>
    <dbReference type="NCBI Taxonomy" id="1123062"/>
    <lineage>
        <taxon>Bacteria</taxon>
        <taxon>Pseudomonadati</taxon>
        <taxon>Pseudomonadota</taxon>
        <taxon>Alphaproteobacteria</taxon>
        <taxon>Acetobacterales</taxon>
        <taxon>Roseomonadaceae</taxon>
        <taxon>Falsiroseomonas</taxon>
    </lineage>
</organism>
<keyword evidence="5" id="KW-1185">Reference proteome</keyword>
<dbReference type="EMBL" id="FOSQ01000002">
    <property type="protein sequence ID" value="SFK40896.1"/>
    <property type="molecule type" value="Genomic_DNA"/>
</dbReference>
<keyword evidence="2" id="KW-0560">Oxidoreductase</keyword>
<dbReference type="GO" id="GO:0016491">
    <property type="term" value="F:oxidoreductase activity"/>
    <property type="evidence" value="ECO:0007669"/>
    <property type="project" value="UniProtKB-KW"/>
</dbReference>
<evidence type="ECO:0000256" key="1">
    <source>
        <dbReference type="ARBA" id="ARBA00006484"/>
    </source>
</evidence>